<dbReference type="NCBIfam" id="NF004315">
    <property type="entry name" value="PRK05710.1-4"/>
    <property type="match status" value="1"/>
</dbReference>
<keyword evidence="1 7" id="KW-0436">Ligase</keyword>
<dbReference type="Pfam" id="PF00749">
    <property type="entry name" value="tRNA-synt_1c"/>
    <property type="match status" value="1"/>
</dbReference>
<gene>
    <name evidence="9" type="primary">gluQRS</name>
    <name evidence="9" type="ORF">KK488_15815</name>
</gene>
<accession>A0A9X1DEF4</accession>
<dbReference type="RefSeq" id="WP_214624669.1">
    <property type="nucleotide sequence ID" value="NZ_JAHGAW010000010.1"/>
</dbReference>
<dbReference type="Gene3D" id="3.40.50.620">
    <property type="entry name" value="HUPs"/>
    <property type="match status" value="1"/>
</dbReference>
<dbReference type="PRINTS" id="PR00987">
    <property type="entry name" value="TRNASYNTHGLU"/>
</dbReference>
<dbReference type="GO" id="GO:0005829">
    <property type="term" value="C:cytosol"/>
    <property type="evidence" value="ECO:0007669"/>
    <property type="project" value="TreeGrafter"/>
</dbReference>
<comment type="caution">
    <text evidence="9">The sequence shown here is derived from an EMBL/GenBank/DDBJ whole genome shotgun (WGS) entry which is preliminary data.</text>
</comment>
<evidence type="ECO:0000256" key="7">
    <source>
        <dbReference type="RuleBase" id="RU363037"/>
    </source>
</evidence>
<feature type="domain" description="Glutamyl/glutaminyl-tRNA synthetase class Ib catalytic" evidence="8">
    <location>
        <begin position="10"/>
        <end position="264"/>
    </location>
</feature>
<reference evidence="9" key="1">
    <citation type="submission" date="2021-05" db="EMBL/GenBank/DDBJ databases">
        <title>Genome of Sphingobium sp. strain.</title>
        <authorList>
            <person name="Fan R."/>
        </authorList>
    </citation>
    <scope>NUCLEOTIDE SEQUENCE</scope>
    <source>
        <strain evidence="9">H33</strain>
    </source>
</reference>
<dbReference type="PANTHER" id="PTHR43311">
    <property type="entry name" value="GLUTAMATE--TRNA LIGASE"/>
    <property type="match status" value="1"/>
</dbReference>
<dbReference type="InterPro" id="IPR049940">
    <property type="entry name" value="GluQ/Sye"/>
</dbReference>
<evidence type="ECO:0000259" key="8">
    <source>
        <dbReference type="Pfam" id="PF00749"/>
    </source>
</evidence>
<dbReference type="PROSITE" id="PS00178">
    <property type="entry name" value="AA_TRNA_LIGASE_I"/>
    <property type="match status" value="1"/>
</dbReference>
<evidence type="ECO:0000256" key="1">
    <source>
        <dbReference type="ARBA" id="ARBA00022598"/>
    </source>
</evidence>
<evidence type="ECO:0000313" key="9">
    <source>
        <dbReference type="EMBL" id="MBT2188422.1"/>
    </source>
</evidence>
<keyword evidence="6 7" id="KW-0030">Aminoacyl-tRNA synthetase</keyword>
<keyword evidence="10" id="KW-1185">Reference proteome</keyword>
<dbReference type="InterPro" id="IPR020058">
    <property type="entry name" value="Glu/Gln-tRNA-synth_Ib_cat-dom"/>
</dbReference>
<dbReference type="PANTHER" id="PTHR43311:SF1">
    <property type="entry name" value="GLUTAMYL-Q TRNA(ASP) SYNTHETASE"/>
    <property type="match status" value="1"/>
</dbReference>
<evidence type="ECO:0000256" key="2">
    <source>
        <dbReference type="ARBA" id="ARBA00022723"/>
    </source>
</evidence>
<proteinExistence type="inferred from homology"/>
<dbReference type="GO" id="GO:0006424">
    <property type="term" value="P:glutamyl-tRNA aminoacylation"/>
    <property type="evidence" value="ECO:0007669"/>
    <property type="project" value="TreeGrafter"/>
</dbReference>
<dbReference type="InterPro" id="IPR000924">
    <property type="entry name" value="Glu/Gln-tRNA-synth"/>
</dbReference>
<dbReference type="EC" id="6.1.1.-" evidence="9"/>
<evidence type="ECO:0000256" key="4">
    <source>
        <dbReference type="ARBA" id="ARBA00022833"/>
    </source>
</evidence>
<sequence>MNQTVAPRHLVTRFAPSPTGRLHIGHGWSALQAFDLAREAGGRFLLRIEDTDVTRCRPEFVEGIYEDLHWLGLEWDEVVIQSQRLAVYNAALEQLKRLGVAYPCFCTRGDIAREVAASLHAPHGADGPLYPGTCRSLSADARASRIAAGDPHSWRLDMATALARTGPLTWRDERAGTVPVDPGALGDLIVKGRDRPASYHLAVVVDDAEQGVTHVVRGEDVFASTHAHRTLQALLGLPSPLYRHHPLIVDARGKRLAKRSLGLSLAELREGGMDGRTLADDLRAGRFPLGIGLADA</sequence>
<keyword evidence="4" id="KW-0862">Zinc</keyword>
<keyword evidence="7" id="KW-0648">Protein biosynthesis</keyword>
<name>A0A9X1DEF4_9SPHN</name>
<evidence type="ECO:0000256" key="5">
    <source>
        <dbReference type="ARBA" id="ARBA00022840"/>
    </source>
</evidence>
<dbReference type="GO" id="GO:0005524">
    <property type="term" value="F:ATP binding"/>
    <property type="evidence" value="ECO:0007669"/>
    <property type="project" value="UniProtKB-KW"/>
</dbReference>
<dbReference type="InterPro" id="IPR001412">
    <property type="entry name" value="aa-tRNA-synth_I_CS"/>
</dbReference>
<organism evidence="9 10">
    <name type="scientific">Sphingobium nicotianae</name>
    <dbReference type="NCBI Taxonomy" id="2782607"/>
    <lineage>
        <taxon>Bacteria</taxon>
        <taxon>Pseudomonadati</taxon>
        <taxon>Pseudomonadota</taxon>
        <taxon>Alphaproteobacteria</taxon>
        <taxon>Sphingomonadales</taxon>
        <taxon>Sphingomonadaceae</taxon>
        <taxon>Sphingobium</taxon>
    </lineage>
</organism>
<dbReference type="SUPFAM" id="SSF52374">
    <property type="entry name" value="Nucleotidylyl transferase"/>
    <property type="match status" value="1"/>
</dbReference>
<dbReference type="EMBL" id="JAHGAW010000010">
    <property type="protein sequence ID" value="MBT2188422.1"/>
    <property type="molecule type" value="Genomic_DNA"/>
</dbReference>
<dbReference type="GO" id="GO:0004818">
    <property type="term" value="F:glutamate-tRNA ligase activity"/>
    <property type="evidence" value="ECO:0007669"/>
    <property type="project" value="TreeGrafter"/>
</dbReference>
<protein>
    <submittedName>
        <fullName evidence="9">tRNA glutamyl-Q(34) synthetase GluQRS</fullName>
        <ecNumber evidence="9">6.1.1.-</ecNumber>
    </submittedName>
</protein>
<keyword evidence="3 7" id="KW-0547">Nucleotide-binding</keyword>
<keyword evidence="5 7" id="KW-0067">ATP-binding</keyword>
<evidence type="ECO:0000313" key="10">
    <source>
        <dbReference type="Proteomes" id="UP001138757"/>
    </source>
</evidence>
<dbReference type="InterPro" id="IPR014729">
    <property type="entry name" value="Rossmann-like_a/b/a_fold"/>
</dbReference>
<dbReference type="AlphaFoldDB" id="A0A9X1DEF4"/>
<comment type="similarity">
    <text evidence="7">Belongs to the class-I aminoacyl-tRNA synthetase family.</text>
</comment>
<evidence type="ECO:0000256" key="3">
    <source>
        <dbReference type="ARBA" id="ARBA00022741"/>
    </source>
</evidence>
<evidence type="ECO:0000256" key="6">
    <source>
        <dbReference type="ARBA" id="ARBA00023146"/>
    </source>
</evidence>
<dbReference type="Proteomes" id="UP001138757">
    <property type="component" value="Unassembled WGS sequence"/>
</dbReference>
<keyword evidence="2" id="KW-0479">Metal-binding</keyword>